<name>A0AC61YDD8_9FLAO</name>
<keyword evidence="2" id="KW-1185">Reference proteome</keyword>
<accession>A0AC61YDD8</accession>
<evidence type="ECO:0000313" key="2">
    <source>
        <dbReference type="Proteomes" id="UP000356253"/>
    </source>
</evidence>
<dbReference type="Proteomes" id="UP000356253">
    <property type="component" value="Unassembled WGS sequence"/>
</dbReference>
<gene>
    <name evidence="1" type="ORF">FVB9532_03834</name>
</gene>
<sequence length="273" mass="30350">MGKQIKITISVLGCGWLGMPLAEELLQKGYSVNGSTTTSEKIETLEKKGIDAFYIELTEEEVKGEVFSFLDGAEALIVDVPPGLRKEPNTSFVKKLKHFMTKLELSSVEKVILVSSTSVFEDQESIPEYSETSTPNGKSSASKQIQEVEKLFQNNPNFKTTVIRMGGLLGGDRHPVKFLAGRQDVANPQAPVNLIQQQDAIHLILKVLQQEKFGEVFHGVYPLHPSKKEYYSAKAKELNVEPPAFDTASITKGKKISSTNTQKELEFVFRDEI</sequence>
<proteinExistence type="predicted"/>
<reference evidence="1" key="1">
    <citation type="submission" date="2019-09" db="EMBL/GenBank/DDBJ databases">
        <authorList>
            <person name="Rodrigo-Torres L."/>
            <person name="Arahal R. D."/>
            <person name="Lucena T."/>
        </authorList>
    </citation>
    <scope>NUCLEOTIDE SEQUENCE</scope>
    <source>
        <strain evidence="1">ISS653</strain>
    </source>
</reference>
<protein>
    <submittedName>
        <fullName evidence="1">Uncharacterized protein</fullName>
    </submittedName>
</protein>
<comment type="caution">
    <text evidence="1">The sequence shown here is derived from an EMBL/GenBank/DDBJ whole genome shotgun (WGS) entry which is preliminary data.</text>
</comment>
<organism evidence="1 2">
    <name type="scientific">Mesonia oceanica</name>
    <dbReference type="NCBI Taxonomy" id="2687242"/>
    <lineage>
        <taxon>Bacteria</taxon>
        <taxon>Pseudomonadati</taxon>
        <taxon>Bacteroidota</taxon>
        <taxon>Flavobacteriia</taxon>
        <taxon>Flavobacteriales</taxon>
        <taxon>Flavobacteriaceae</taxon>
        <taxon>Mesonia</taxon>
    </lineage>
</organism>
<dbReference type="EMBL" id="CABVMM010000024">
    <property type="protein sequence ID" value="VVV02534.1"/>
    <property type="molecule type" value="Genomic_DNA"/>
</dbReference>
<evidence type="ECO:0000313" key="1">
    <source>
        <dbReference type="EMBL" id="VVV02534.1"/>
    </source>
</evidence>